<organism evidence="1 2">
    <name type="scientific">Dermacentor silvarum</name>
    <name type="common">Tick</name>
    <dbReference type="NCBI Taxonomy" id="543639"/>
    <lineage>
        <taxon>Eukaryota</taxon>
        <taxon>Metazoa</taxon>
        <taxon>Ecdysozoa</taxon>
        <taxon>Arthropoda</taxon>
        <taxon>Chelicerata</taxon>
        <taxon>Arachnida</taxon>
        <taxon>Acari</taxon>
        <taxon>Parasitiformes</taxon>
        <taxon>Ixodida</taxon>
        <taxon>Ixodoidea</taxon>
        <taxon>Ixodidae</taxon>
        <taxon>Rhipicephalinae</taxon>
        <taxon>Dermacentor</taxon>
    </lineage>
</organism>
<accession>A0ACB8CKL7</accession>
<reference evidence="1" key="1">
    <citation type="submission" date="2020-05" db="EMBL/GenBank/DDBJ databases">
        <title>Large-scale comparative analyses of tick genomes elucidate their genetic diversity and vector capacities.</title>
        <authorList>
            <person name="Jia N."/>
            <person name="Wang J."/>
            <person name="Shi W."/>
            <person name="Du L."/>
            <person name="Sun Y."/>
            <person name="Zhan W."/>
            <person name="Jiang J."/>
            <person name="Wang Q."/>
            <person name="Zhang B."/>
            <person name="Ji P."/>
            <person name="Sakyi L.B."/>
            <person name="Cui X."/>
            <person name="Yuan T."/>
            <person name="Jiang B."/>
            <person name="Yang W."/>
            <person name="Lam T.T.-Y."/>
            <person name="Chang Q."/>
            <person name="Ding S."/>
            <person name="Wang X."/>
            <person name="Zhu J."/>
            <person name="Ruan X."/>
            <person name="Zhao L."/>
            <person name="Wei J."/>
            <person name="Que T."/>
            <person name="Du C."/>
            <person name="Cheng J."/>
            <person name="Dai P."/>
            <person name="Han X."/>
            <person name="Huang E."/>
            <person name="Gao Y."/>
            <person name="Liu J."/>
            <person name="Shao H."/>
            <person name="Ye R."/>
            <person name="Li L."/>
            <person name="Wei W."/>
            <person name="Wang X."/>
            <person name="Wang C."/>
            <person name="Yang T."/>
            <person name="Huo Q."/>
            <person name="Li W."/>
            <person name="Guo W."/>
            <person name="Chen H."/>
            <person name="Zhou L."/>
            <person name="Ni X."/>
            <person name="Tian J."/>
            <person name="Zhou Y."/>
            <person name="Sheng Y."/>
            <person name="Liu T."/>
            <person name="Pan Y."/>
            <person name="Xia L."/>
            <person name="Li J."/>
            <person name="Zhao F."/>
            <person name="Cao W."/>
        </authorList>
    </citation>
    <scope>NUCLEOTIDE SEQUENCE</scope>
    <source>
        <strain evidence="1">Dsil-2018</strain>
    </source>
</reference>
<evidence type="ECO:0000313" key="2">
    <source>
        <dbReference type="Proteomes" id="UP000821865"/>
    </source>
</evidence>
<sequence length="319" mass="35686">MLSLNNEDFQWFRLVSKVHHSQLQVHYLKVLHLHRMLPQSAASKDFRESIIPLEKRASHVEAASAAEAVANHVRTAMAREAGLQHWLRGQQLAQAVRRLFDVRFSVGLGEDTIAAALDHPQYGHQGSSTGATFVQTWLDAAMTTQRIRLKLKRSRVRDELNAFHSRNAIYSASTQRLVVPTALTEAPIFFVEGPASYNYGSLGQVTHNSEGPSTTRGYAFLADLVGLKTAHKAFDSLRRESGVPRLLPGLRLTPDQLFFVGHCALHCSLASSARDSDALRQRIDGRERCHLPLMQMTQFGRSFNCKQGSSLRPFVKCNF</sequence>
<protein>
    <submittedName>
        <fullName evidence="1">Uncharacterized protein</fullName>
    </submittedName>
</protein>
<name>A0ACB8CKL7_DERSI</name>
<keyword evidence="2" id="KW-1185">Reference proteome</keyword>
<gene>
    <name evidence="1" type="ORF">HPB49_011530</name>
</gene>
<evidence type="ECO:0000313" key="1">
    <source>
        <dbReference type="EMBL" id="KAH7945511.1"/>
    </source>
</evidence>
<proteinExistence type="predicted"/>
<dbReference type="EMBL" id="CM023475">
    <property type="protein sequence ID" value="KAH7945511.1"/>
    <property type="molecule type" value="Genomic_DNA"/>
</dbReference>
<dbReference type="Proteomes" id="UP000821865">
    <property type="component" value="Chromosome 6"/>
</dbReference>
<comment type="caution">
    <text evidence="1">The sequence shown here is derived from an EMBL/GenBank/DDBJ whole genome shotgun (WGS) entry which is preliminary data.</text>
</comment>